<dbReference type="RefSeq" id="WP_344672769.1">
    <property type="nucleotide sequence ID" value="NZ_BAAAZI010000001.1"/>
</dbReference>
<feature type="transmembrane region" description="Helical" evidence="7">
    <location>
        <begin position="18"/>
        <end position="37"/>
    </location>
</feature>
<keyword evidence="5 7" id="KW-1133">Transmembrane helix</keyword>
<keyword evidence="6 7" id="KW-0472">Membrane</keyword>
<evidence type="ECO:0000259" key="8">
    <source>
        <dbReference type="Pfam" id="PF04239"/>
    </source>
</evidence>
<proteinExistence type="inferred from homology"/>
<name>A0ABP7Y693_9SPHI</name>
<comment type="subcellular location">
    <subcellularLocation>
        <location evidence="1">Cell membrane</location>
        <topology evidence="1">Multi-pass membrane protein</topology>
    </subcellularLocation>
</comment>
<evidence type="ECO:0000313" key="10">
    <source>
        <dbReference type="Proteomes" id="UP001500101"/>
    </source>
</evidence>
<keyword evidence="4 7" id="KW-0812">Transmembrane</keyword>
<dbReference type="Gene3D" id="3.30.240.20">
    <property type="entry name" value="bsu07140 like domains"/>
    <property type="match status" value="1"/>
</dbReference>
<dbReference type="EMBL" id="BAAAZI010000001">
    <property type="protein sequence ID" value="GAA4131404.1"/>
    <property type="molecule type" value="Genomic_DNA"/>
</dbReference>
<reference evidence="10" key="1">
    <citation type="journal article" date="2019" name="Int. J. Syst. Evol. Microbiol.">
        <title>The Global Catalogue of Microorganisms (GCM) 10K type strain sequencing project: providing services to taxonomists for standard genome sequencing and annotation.</title>
        <authorList>
            <consortium name="The Broad Institute Genomics Platform"/>
            <consortium name="The Broad Institute Genome Sequencing Center for Infectious Disease"/>
            <person name="Wu L."/>
            <person name="Ma J."/>
        </authorList>
    </citation>
    <scope>NUCLEOTIDE SEQUENCE [LARGE SCALE GENOMIC DNA]</scope>
    <source>
        <strain evidence="10">JCM 16704</strain>
    </source>
</reference>
<dbReference type="Pfam" id="PF04239">
    <property type="entry name" value="DUF421"/>
    <property type="match status" value="1"/>
</dbReference>
<organism evidence="9 10">
    <name type="scientific">Sphingobacterium kyonggiense</name>
    <dbReference type="NCBI Taxonomy" id="714075"/>
    <lineage>
        <taxon>Bacteria</taxon>
        <taxon>Pseudomonadati</taxon>
        <taxon>Bacteroidota</taxon>
        <taxon>Sphingobacteriia</taxon>
        <taxon>Sphingobacteriales</taxon>
        <taxon>Sphingobacteriaceae</taxon>
        <taxon>Sphingobacterium</taxon>
    </lineage>
</organism>
<feature type="transmembrane region" description="Helical" evidence="7">
    <location>
        <begin position="74"/>
        <end position="96"/>
    </location>
</feature>
<comment type="similarity">
    <text evidence="2">Belongs to the UPF0702 family.</text>
</comment>
<comment type="caution">
    <text evidence="9">The sequence shown here is derived from an EMBL/GenBank/DDBJ whole genome shotgun (WGS) entry which is preliminary data.</text>
</comment>
<evidence type="ECO:0000256" key="6">
    <source>
        <dbReference type="ARBA" id="ARBA00023136"/>
    </source>
</evidence>
<dbReference type="InterPro" id="IPR023090">
    <property type="entry name" value="UPF0702_alpha/beta_dom_sf"/>
</dbReference>
<evidence type="ECO:0000256" key="7">
    <source>
        <dbReference type="SAM" id="Phobius"/>
    </source>
</evidence>
<feature type="domain" description="YetF C-terminal" evidence="8">
    <location>
        <begin position="97"/>
        <end position="189"/>
    </location>
</feature>
<evidence type="ECO:0000256" key="5">
    <source>
        <dbReference type="ARBA" id="ARBA00022989"/>
    </source>
</evidence>
<evidence type="ECO:0000256" key="4">
    <source>
        <dbReference type="ARBA" id="ARBA00022692"/>
    </source>
</evidence>
<evidence type="ECO:0000256" key="1">
    <source>
        <dbReference type="ARBA" id="ARBA00004651"/>
    </source>
</evidence>
<dbReference type="PANTHER" id="PTHR34582:SF6">
    <property type="entry name" value="UPF0702 TRANSMEMBRANE PROTEIN YCAP"/>
    <property type="match status" value="1"/>
</dbReference>
<evidence type="ECO:0000313" key="9">
    <source>
        <dbReference type="EMBL" id="GAA4131404.1"/>
    </source>
</evidence>
<protein>
    <submittedName>
        <fullName evidence="9">DUF421 domain-containing protein</fullName>
    </submittedName>
</protein>
<dbReference type="Proteomes" id="UP001500101">
    <property type="component" value="Unassembled WGS sequence"/>
</dbReference>
<accession>A0ABP7Y693</accession>
<feature type="transmembrane region" description="Helical" evidence="7">
    <location>
        <begin position="49"/>
        <end position="68"/>
    </location>
</feature>
<evidence type="ECO:0000256" key="2">
    <source>
        <dbReference type="ARBA" id="ARBA00006448"/>
    </source>
</evidence>
<dbReference type="PANTHER" id="PTHR34582">
    <property type="entry name" value="UPF0702 TRANSMEMBRANE PROTEIN YCAP"/>
    <property type="match status" value="1"/>
</dbReference>
<keyword evidence="3" id="KW-1003">Cell membrane</keyword>
<dbReference type="InterPro" id="IPR007353">
    <property type="entry name" value="DUF421"/>
</dbReference>
<gene>
    <name evidence="9" type="ORF">GCM10022216_01470</name>
</gene>
<evidence type="ECO:0000256" key="3">
    <source>
        <dbReference type="ARBA" id="ARBA00022475"/>
    </source>
</evidence>
<sequence>MDGNTLYTMIFDGVEPSFLLEIILRSLFMFVLILVMLRISGRRGVRQLTLFEVAIILGLGSAAGDPMFQDDFPLANAVMVFITVILFYKLITWLAARFDFVNHLLEGEIFVIVRDGEFAVTSENKTTFTKMEFFSELRNASIEHLGQVRMAVLEIDGSLSVLRYADEEVKYGLPLFPDHYKEIEVIVEGKGPVACMFCGNIEKEIPLDKDCCKCHKKKWTYAINSLYH</sequence>
<keyword evidence="10" id="KW-1185">Reference proteome</keyword>